<dbReference type="GO" id="GO:0005737">
    <property type="term" value="C:cytoplasm"/>
    <property type="evidence" value="ECO:0000318"/>
    <property type="project" value="GO_Central"/>
</dbReference>
<dbReference type="eggNOG" id="KOG1852">
    <property type="taxonomic scope" value="Eukaryota"/>
</dbReference>
<dbReference type="SUPFAM" id="SSF101152">
    <property type="entry name" value="Mob1/phocein"/>
    <property type="match status" value="1"/>
</dbReference>
<dbReference type="VEuPathDB" id="AmoebaDB:DICPUDRAFT_159452"/>
<dbReference type="KEGG" id="dpp:DICPUDRAFT_159452"/>
<dbReference type="Proteomes" id="UP000001064">
    <property type="component" value="Unassembled WGS sequence"/>
</dbReference>
<reference evidence="3" key="1">
    <citation type="journal article" date="2011" name="Genome Biol.">
        <title>Comparative genomics of the social amoebae Dictyostelium discoideum and Dictyostelium purpureum.</title>
        <authorList>
            <consortium name="US DOE Joint Genome Institute (JGI-PGF)"/>
            <person name="Sucgang R."/>
            <person name="Kuo A."/>
            <person name="Tian X."/>
            <person name="Salerno W."/>
            <person name="Parikh A."/>
            <person name="Feasley C.L."/>
            <person name="Dalin E."/>
            <person name="Tu H."/>
            <person name="Huang E."/>
            <person name="Barry K."/>
            <person name="Lindquist E."/>
            <person name="Shapiro H."/>
            <person name="Bruce D."/>
            <person name="Schmutz J."/>
            <person name="Salamov A."/>
            <person name="Fey P."/>
            <person name="Gaudet P."/>
            <person name="Anjard C."/>
            <person name="Babu M.M."/>
            <person name="Basu S."/>
            <person name="Bushmanova Y."/>
            <person name="van der Wel H."/>
            <person name="Katoh-Kurasawa M."/>
            <person name="Dinh C."/>
            <person name="Coutinho P.M."/>
            <person name="Saito T."/>
            <person name="Elias M."/>
            <person name="Schaap P."/>
            <person name="Kay R.R."/>
            <person name="Henrissat B."/>
            <person name="Eichinger L."/>
            <person name="Rivero F."/>
            <person name="Putnam N.H."/>
            <person name="West C.M."/>
            <person name="Loomis W.F."/>
            <person name="Chisholm R.L."/>
            <person name="Shaulsky G."/>
            <person name="Strassmann J.E."/>
            <person name="Queller D.C."/>
            <person name="Kuspa A."/>
            <person name="Grigoriev I.V."/>
        </authorList>
    </citation>
    <scope>NUCLEOTIDE SEQUENCE [LARGE SCALE GENOMIC DNA]</scope>
    <source>
        <strain evidence="3">QSDP1</strain>
    </source>
</reference>
<dbReference type="InParanoid" id="F1A459"/>
<organism evidence="2 3">
    <name type="scientific">Dictyostelium purpureum</name>
    <name type="common">Slime mold</name>
    <dbReference type="NCBI Taxonomy" id="5786"/>
    <lineage>
        <taxon>Eukaryota</taxon>
        <taxon>Amoebozoa</taxon>
        <taxon>Evosea</taxon>
        <taxon>Eumycetozoa</taxon>
        <taxon>Dictyostelia</taxon>
        <taxon>Dictyosteliales</taxon>
        <taxon>Dictyosteliaceae</taxon>
        <taxon>Dictyostelium</taxon>
    </lineage>
</organism>
<gene>
    <name evidence="2" type="ORF">DICPUDRAFT_159452</name>
</gene>
<dbReference type="STRING" id="5786.F1A459"/>
<dbReference type="GeneID" id="10506756"/>
<keyword evidence="3" id="KW-1185">Reference proteome</keyword>
<dbReference type="RefSeq" id="XP_003294452.1">
    <property type="nucleotide sequence ID" value="XM_003294404.1"/>
</dbReference>
<sequence length="219" mass="26123">MTTSPEEESIELQQPQQPKRRNRIGTKNKELYNWDPIEYEQNESSFATQEYIQDRIRKDECNTNYVLSMPSNHDINLWQYEQIRQFTLELNHFTALFKDFCNQTTCPSMKATDDWLFLCASHKQTQECSAIDYIIHTLDSTSAILNSDKHFPKRIEIPATSIKHFQSICRRLYRIFAHAFYHHRELYNDFESKTNLHKRFCKFCLQSNLLPKSAILVKE</sequence>
<dbReference type="InterPro" id="IPR036703">
    <property type="entry name" value="MOB_kinase_act_sf"/>
</dbReference>
<name>F1A459_DICPU</name>
<feature type="compositionally biased region" description="Acidic residues" evidence="1">
    <location>
        <begin position="1"/>
        <end position="10"/>
    </location>
</feature>
<evidence type="ECO:0000256" key="1">
    <source>
        <dbReference type="SAM" id="MobiDB-lite"/>
    </source>
</evidence>
<proteinExistence type="predicted"/>
<dbReference type="Gene3D" id="1.20.140.30">
    <property type="entry name" value="MOB kinase activator"/>
    <property type="match status" value="1"/>
</dbReference>
<dbReference type="PANTHER" id="PTHR22599">
    <property type="entry name" value="MPS ONE BINDER KINASE ACTIVATOR-LIKE MOB"/>
    <property type="match status" value="1"/>
</dbReference>
<protein>
    <submittedName>
        <fullName evidence="2">Uncharacterized protein</fullName>
    </submittedName>
</protein>
<dbReference type="AlphaFoldDB" id="F1A459"/>
<dbReference type="OrthoDB" id="184876at2759"/>
<evidence type="ECO:0000313" key="2">
    <source>
        <dbReference type="EMBL" id="EGC29024.1"/>
    </source>
</evidence>
<evidence type="ECO:0000313" key="3">
    <source>
        <dbReference type="Proteomes" id="UP000001064"/>
    </source>
</evidence>
<feature type="region of interest" description="Disordered" evidence="1">
    <location>
        <begin position="1"/>
        <end position="27"/>
    </location>
</feature>
<dbReference type="InterPro" id="IPR005301">
    <property type="entry name" value="MOB_kinase_act_fam"/>
</dbReference>
<dbReference type="SMART" id="SM01388">
    <property type="entry name" value="Mob1_phocein"/>
    <property type="match status" value="1"/>
</dbReference>
<dbReference type="EMBL" id="GL871499">
    <property type="protein sequence ID" value="EGC29024.1"/>
    <property type="molecule type" value="Genomic_DNA"/>
</dbReference>
<dbReference type="Pfam" id="PF03637">
    <property type="entry name" value="Mob1_phocein"/>
    <property type="match status" value="1"/>
</dbReference>
<dbReference type="OMA" id="ATCTQMT"/>
<accession>F1A459</accession>